<sequence length="288" mass="32187">MKFWQSVSWMEAEQLVPVAAFAEEMGFEGVLNADHAVFPEQVEARYPYSEDGKPPMTADSPYPDCWVSIAFMAAATTRLKFSTSVYVLPLRNPFEVAKAAGSLSIFSGNRFALGIGAGWMKDEFDIYGVEFRERGKRMDDMIDVMHKLWDGGMVEHHGPFYDFPRLQIEPAPEQRVPIYVGGGNLAALKRATLRGDGWIGAGNSADEVPGIMSTIQQLRKEAGREKEAFETIVGLNEPLKLDTLKRLHDQGMSAGVSLPFYFTLGKTSSLDDKKRAMEQFAKQFINHF</sequence>
<reference evidence="3 4" key="1">
    <citation type="submission" date="2020-07" db="EMBL/GenBank/DDBJ databases">
        <title>Halieaceae bacterium, F7430, whole genome shotgun sequencing project.</title>
        <authorList>
            <person name="Jiang S."/>
            <person name="Liu Z.W."/>
            <person name="Du Z.J."/>
        </authorList>
    </citation>
    <scope>NUCLEOTIDE SEQUENCE [LARGE SCALE GENOMIC DNA]</scope>
    <source>
        <strain evidence="3 4">F7430</strain>
    </source>
</reference>
<dbReference type="SUPFAM" id="SSF51679">
    <property type="entry name" value="Bacterial luciferase-like"/>
    <property type="match status" value="1"/>
</dbReference>
<dbReference type="GO" id="GO:0016705">
    <property type="term" value="F:oxidoreductase activity, acting on paired donors, with incorporation or reduction of molecular oxygen"/>
    <property type="evidence" value="ECO:0007669"/>
    <property type="project" value="InterPro"/>
</dbReference>
<protein>
    <submittedName>
        <fullName evidence="3">TIGR03619 family F420-dependent LLM class oxidoreductase</fullName>
        <ecNumber evidence="3">1.-.-.-</ecNumber>
    </submittedName>
</protein>
<gene>
    <name evidence="3" type="ORF">H2508_10990</name>
</gene>
<dbReference type="Proteomes" id="UP000539350">
    <property type="component" value="Unassembled WGS sequence"/>
</dbReference>
<dbReference type="Gene3D" id="3.20.20.30">
    <property type="entry name" value="Luciferase-like domain"/>
    <property type="match status" value="1"/>
</dbReference>
<keyword evidence="4" id="KW-1185">Reference proteome</keyword>
<feature type="domain" description="Luciferase-like" evidence="2">
    <location>
        <begin position="12"/>
        <end position="234"/>
    </location>
</feature>
<evidence type="ECO:0000313" key="4">
    <source>
        <dbReference type="Proteomes" id="UP000539350"/>
    </source>
</evidence>
<name>A0A7W2TXB5_9GAMM</name>
<dbReference type="RefSeq" id="WP_182173213.1">
    <property type="nucleotide sequence ID" value="NZ_JACFXU010000014.1"/>
</dbReference>
<keyword evidence="1 3" id="KW-0560">Oxidoreductase</keyword>
<dbReference type="NCBIfam" id="TIGR03619">
    <property type="entry name" value="F420_Rv2161c"/>
    <property type="match status" value="1"/>
</dbReference>
<evidence type="ECO:0000256" key="1">
    <source>
        <dbReference type="ARBA" id="ARBA00023002"/>
    </source>
</evidence>
<evidence type="ECO:0000259" key="2">
    <source>
        <dbReference type="Pfam" id="PF00296"/>
    </source>
</evidence>
<dbReference type="AlphaFoldDB" id="A0A7W2TXB5"/>
<accession>A0A7W2TXB5</accession>
<dbReference type="EMBL" id="JACFXU010000014">
    <property type="protein sequence ID" value="MBA6413636.1"/>
    <property type="molecule type" value="Genomic_DNA"/>
</dbReference>
<proteinExistence type="predicted"/>
<evidence type="ECO:0000313" key="3">
    <source>
        <dbReference type="EMBL" id="MBA6413636.1"/>
    </source>
</evidence>
<dbReference type="PANTHER" id="PTHR43244">
    <property type="match status" value="1"/>
</dbReference>
<dbReference type="InterPro" id="IPR019921">
    <property type="entry name" value="Lucif-like_OxRdtase_Rv2161c"/>
</dbReference>
<dbReference type="EC" id="1.-.-.-" evidence="3"/>
<organism evidence="3 4">
    <name type="scientific">Sediminihaliea albiluteola</name>
    <dbReference type="NCBI Taxonomy" id="2758564"/>
    <lineage>
        <taxon>Bacteria</taxon>
        <taxon>Pseudomonadati</taxon>
        <taxon>Pseudomonadota</taxon>
        <taxon>Gammaproteobacteria</taxon>
        <taxon>Cellvibrionales</taxon>
        <taxon>Halieaceae</taxon>
        <taxon>Sediminihaliea</taxon>
    </lineage>
</organism>
<dbReference type="InterPro" id="IPR036661">
    <property type="entry name" value="Luciferase-like_sf"/>
</dbReference>
<dbReference type="InterPro" id="IPR050564">
    <property type="entry name" value="F420-G6PD/mer"/>
</dbReference>
<dbReference type="Pfam" id="PF00296">
    <property type="entry name" value="Bac_luciferase"/>
    <property type="match status" value="1"/>
</dbReference>
<dbReference type="InterPro" id="IPR011251">
    <property type="entry name" value="Luciferase-like_dom"/>
</dbReference>
<comment type="caution">
    <text evidence="3">The sequence shown here is derived from an EMBL/GenBank/DDBJ whole genome shotgun (WGS) entry which is preliminary data.</text>
</comment>
<dbReference type="PANTHER" id="PTHR43244:SF1">
    <property type="entry name" value="5,10-METHYLENETETRAHYDROMETHANOPTERIN REDUCTASE"/>
    <property type="match status" value="1"/>
</dbReference>